<feature type="domain" description="PKD" evidence="2">
    <location>
        <begin position="203"/>
        <end position="260"/>
    </location>
</feature>
<evidence type="ECO:0000259" key="2">
    <source>
        <dbReference type="PROSITE" id="PS50093"/>
    </source>
</evidence>
<dbReference type="InterPro" id="IPR035986">
    <property type="entry name" value="PKD_dom_sf"/>
</dbReference>
<dbReference type="InterPro" id="IPR000601">
    <property type="entry name" value="PKD_dom"/>
</dbReference>
<dbReference type="PROSITE" id="PS50093">
    <property type="entry name" value="PKD"/>
    <property type="match status" value="1"/>
</dbReference>
<feature type="transmembrane region" description="Helical" evidence="1">
    <location>
        <begin position="24"/>
        <end position="47"/>
    </location>
</feature>
<sequence length="320" mass="34502">MPAWVKISEHKHTGKLRSHEHTSYVFLGMLLFVVGFALTSFTSYAYVGRGPGAGSVGMSGVVAGKPPTSAAHITSPTDGQHFSTTPITVKGTCPTDSLVEIFKNDIFAGSTPCTTDGSFSLESDLLIGANVVYAKVYDALNQAGPDSNKITVWYDVLGIQGGILTSLNFGGNQLLINTDAIFRGTFPNQEMTMPIDIIGGRAPYAVNIQWGDGTNKVVSRTDNQTFRVGHVYEKAGTYQLSLQATDADGRVAFLTVASIVNGQPPVAETTTPSKSVTDNLLLLWPLYAATFAVVISFWIGEWREKRMLAKHHLLILDQNV</sequence>
<dbReference type="HOGENOM" id="CLU_867891_0_0_0"/>
<keyword evidence="1" id="KW-0812">Transmembrane</keyword>
<evidence type="ECO:0000256" key="1">
    <source>
        <dbReference type="SAM" id="Phobius"/>
    </source>
</evidence>
<dbReference type="AlphaFoldDB" id="R4PKQ2"/>
<name>R4PKQ2_9BACT</name>
<dbReference type="RefSeq" id="WP_015641583.1">
    <property type="nucleotide sequence ID" value="NC_021219.1"/>
</dbReference>
<organism evidence="3 4">
    <name type="scientific">Candidatus Saccharimonas aalborgensis</name>
    <dbReference type="NCBI Taxonomy" id="1332188"/>
    <lineage>
        <taxon>Bacteria</taxon>
        <taxon>Candidatus Saccharimonadota</taxon>
        <taxon>Candidatus Saccharimonadia</taxon>
        <taxon>Candidatus Saccharimonadales</taxon>
        <taxon>Candidatus Saccharimonadaceae</taxon>
        <taxon>Candidatus Saccharimonas</taxon>
    </lineage>
</organism>
<keyword evidence="1" id="KW-0472">Membrane</keyword>
<proteinExistence type="predicted"/>
<protein>
    <recommendedName>
        <fullName evidence="2">PKD domain-containing protein</fullName>
    </recommendedName>
</protein>
<dbReference type="SUPFAM" id="SSF49299">
    <property type="entry name" value="PKD domain"/>
    <property type="match status" value="1"/>
</dbReference>
<dbReference type="Gene3D" id="2.60.40.10">
    <property type="entry name" value="Immunoglobulins"/>
    <property type="match status" value="2"/>
</dbReference>
<gene>
    <name evidence="3" type="ORF">L336_0425</name>
</gene>
<dbReference type="STRING" id="1332188.L336_0425"/>
<keyword evidence="4" id="KW-1185">Reference proteome</keyword>
<dbReference type="CDD" id="cd00146">
    <property type="entry name" value="PKD"/>
    <property type="match status" value="1"/>
</dbReference>
<dbReference type="EMBL" id="CP005957">
    <property type="protein sequence ID" value="AGL62133.1"/>
    <property type="molecule type" value="Genomic_DNA"/>
</dbReference>
<accession>R4PKQ2</accession>
<keyword evidence="1" id="KW-1133">Transmembrane helix</keyword>
<feature type="transmembrane region" description="Helical" evidence="1">
    <location>
        <begin position="281"/>
        <end position="300"/>
    </location>
</feature>
<dbReference type="Pfam" id="PF00801">
    <property type="entry name" value="PKD"/>
    <property type="match status" value="1"/>
</dbReference>
<reference evidence="3 4" key="1">
    <citation type="journal article" date="2013" name="Nat. Biotechnol.">
        <title>Genome sequences of rare, uncultured bacteria obtained by differential coverage binning of multiple metagenomes.</title>
        <authorList>
            <person name="Albertsen M."/>
            <person name="Hugenholtz P."/>
            <person name="Skarshewski A."/>
            <person name="Nielsen K.L."/>
            <person name="Tyson G.W."/>
            <person name="Nielsen P.H."/>
        </authorList>
    </citation>
    <scope>NUCLEOTIDE SEQUENCE [LARGE SCALE GENOMIC DNA]</scope>
    <source>
        <strain evidence="3">TM71</strain>
    </source>
</reference>
<dbReference type="Proteomes" id="UP000013893">
    <property type="component" value="Chromosome"/>
</dbReference>
<dbReference type="InterPro" id="IPR013783">
    <property type="entry name" value="Ig-like_fold"/>
</dbReference>
<evidence type="ECO:0000313" key="3">
    <source>
        <dbReference type="EMBL" id="AGL62133.1"/>
    </source>
</evidence>
<evidence type="ECO:0000313" key="4">
    <source>
        <dbReference type="Proteomes" id="UP000013893"/>
    </source>
</evidence>
<dbReference type="KEGG" id="saal:L336_0425"/>
<dbReference type="OrthoDB" id="9798386at2"/>